<proteinExistence type="predicted"/>
<gene>
    <name evidence="2" type="ORF">ACRB68_39310</name>
</gene>
<dbReference type="AlphaFoldDB" id="A0A7K0BYX4"/>
<organism evidence="2 3">
    <name type="scientific">Actinomadura macrotermitis</name>
    <dbReference type="NCBI Taxonomy" id="2585200"/>
    <lineage>
        <taxon>Bacteria</taxon>
        <taxon>Bacillati</taxon>
        <taxon>Actinomycetota</taxon>
        <taxon>Actinomycetes</taxon>
        <taxon>Streptosporangiales</taxon>
        <taxon>Thermomonosporaceae</taxon>
        <taxon>Actinomadura</taxon>
    </lineage>
</organism>
<dbReference type="Proteomes" id="UP000487268">
    <property type="component" value="Unassembled WGS sequence"/>
</dbReference>
<evidence type="ECO:0000313" key="3">
    <source>
        <dbReference type="Proteomes" id="UP000487268"/>
    </source>
</evidence>
<name>A0A7K0BYX4_9ACTN</name>
<sequence>MAHMIRYCVPGADGDVAARLERALASVGRPACEDGPVTLRWQLRRRPSLLIVEERVEALDAMWDPAAARALSGEWDGFVLAMDSWSYLDRQAAALFFSGRTLDLVEQSPLGMTRIPDPGGWIGYLDGWERHMEQAQALLGDSHYWLTGEVAEEGEWRIGPPAPFESEVATPVSRLVILGYVAIPDAPGRRGQAEDEPDIALSHDGPLGGSHAVSGTGAHSGRAKDAPVTGLSHAGPLGGVHAVSGTGVRSGQAEDAPVTGLSHAGPLGGILAVPGVQVRSGQVGGAPFTVVSCPGPLGGLPVAEISAALPHPVFGFDVPGGGAPSAWVHAEHGRVLAAGTGGLLPALRRIADAPALLFGA</sequence>
<feature type="region of interest" description="Disordered" evidence="1">
    <location>
        <begin position="187"/>
        <end position="260"/>
    </location>
</feature>
<comment type="caution">
    <text evidence="2">The sequence shown here is derived from an EMBL/GenBank/DDBJ whole genome shotgun (WGS) entry which is preliminary data.</text>
</comment>
<protein>
    <submittedName>
        <fullName evidence="2">Uncharacterized protein</fullName>
    </submittedName>
</protein>
<reference evidence="2 3" key="1">
    <citation type="submission" date="2019-10" db="EMBL/GenBank/DDBJ databases">
        <title>Actinomadura rubteroloni sp. nov. and Actinomadura macrotermitis sp. nov., isolated from the gut of fungus growing-termite Macrotermes natalensis.</title>
        <authorList>
            <person name="Benndorf R."/>
            <person name="Martin K."/>
            <person name="Kuefner M."/>
            <person name="De Beer W."/>
            <person name="Kaster A.-K."/>
            <person name="Vollmers J."/>
            <person name="Poulsen M."/>
            <person name="Beemelmanns C."/>
        </authorList>
    </citation>
    <scope>NUCLEOTIDE SEQUENCE [LARGE SCALE GENOMIC DNA]</scope>
    <source>
        <strain evidence="2 3">RB68</strain>
    </source>
</reference>
<dbReference type="EMBL" id="WEGH01000002">
    <property type="protein sequence ID" value="MQY05854.1"/>
    <property type="molecule type" value="Genomic_DNA"/>
</dbReference>
<evidence type="ECO:0000313" key="2">
    <source>
        <dbReference type="EMBL" id="MQY05854.1"/>
    </source>
</evidence>
<evidence type="ECO:0000256" key="1">
    <source>
        <dbReference type="SAM" id="MobiDB-lite"/>
    </source>
</evidence>
<accession>A0A7K0BYX4</accession>
<keyword evidence="3" id="KW-1185">Reference proteome</keyword>